<keyword evidence="4" id="KW-1185">Reference proteome</keyword>
<dbReference type="InterPro" id="IPR001296">
    <property type="entry name" value="Glyco_trans_1"/>
</dbReference>
<organism evidence="3 4">
    <name type="scientific">Phreatobacter oligotrophus</name>
    <dbReference type="NCBI Taxonomy" id="1122261"/>
    <lineage>
        <taxon>Bacteria</taxon>
        <taxon>Pseudomonadati</taxon>
        <taxon>Pseudomonadota</taxon>
        <taxon>Alphaproteobacteria</taxon>
        <taxon>Hyphomicrobiales</taxon>
        <taxon>Phreatobacteraceae</taxon>
        <taxon>Phreatobacter</taxon>
    </lineage>
</organism>
<evidence type="ECO:0000313" key="4">
    <source>
        <dbReference type="Proteomes" id="UP000241808"/>
    </source>
</evidence>
<dbReference type="RefSeq" id="WP_108174894.1">
    <property type="nucleotide sequence ID" value="NZ_PZZL01000002.1"/>
</dbReference>
<protein>
    <submittedName>
        <fullName evidence="3">Glycosyltransferase involved in cell wall biosynthesis</fullName>
    </submittedName>
</protein>
<evidence type="ECO:0000259" key="1">
    <source>
        <dbReference type="Pfam" id="PF00534"/>
    </source>
</evidence>
<gene>
    <name evidence="3" type="ORF">C8P69_102351</name>
</gene>
<dbReference type="SUPFAM" id="SSF53756">
    <property type="entry name" value="UDP-Glycosyltransferase/glycogen phosphorylase"/>
    <property type="match status" value="1"/>
</dbReference>
<sequence length="368" mass="39911">MKIALVSDWFVPRLGGIELQMRDLALALMARGHEVRVICGVPGEPEVDGIPVERLPGFRLPGFGIAVTPDVFAALRAAIDGGGYDVVHVHCGNVAPIAHHAVQHCIRRRIPAVATFHSVLKYYDLPLLLLDALHGYARSAVRFTAVSTVAGAALRPLLKDRVVAAIPNGIDLAWWRRPADDRPIRDTVEFVSVTRLQKRKRARWLVRAFAEAVKDLPPTAARLTIVGDGDERRAIAGIIARAGMADRIILAGREERDAIRDRLHAADLFLLASRLEAFGIAALEARAAGLPVVTMAQSGARDFLVEGHDALLVEDDAALAAAIRRLVVEPDLRQSLVRASITPPAGVDWADVAPRYEDEYRAAMAAVA</sequence>
<dbReference type="EMBL" id="PZZL01000002">
    <property type="protein sequence ID" value="PTM60966.1"/>
    <property type="molecule type" value="Genomic_DNA"/>
</dbReference>
<dbReference type="PANTHER" id="PTHR45871">
    <property type="entry name" value="N-ACETYLGLUCOSAMINYL-PHOSPHATIDYLINOSITOL BIOSYNTHETIC PROTEIN"/>
    <property type="match status" value="1"/>
</dbReference>
<comment type="caution">
    <text evidence="3">The sequence shown here is derived from an EMBL/GenBank/DDBJ whole genome shotgun (WGS) entry which is preliminary data.</text>
</comment>
<dbReference type="PANTHER" id="PTHR45871:SF1">
    <property type="entry name" value="PHOSPHATIDYLINOSITOL N-ACETYLGLUCOSAMINYLTRANSFERASE SUBUNIT A"/>
    <property type="match status" value="1"/>
</dbReference>
<dbReference type="OrthoDB" id="9807414at2"/>
<feature type="domain" description="Glycosyltransferase subfamily 4-like N-terminal" evidence="2">
    <location>
        <begin position="15"/>
        <end position="173"/>
    </location>
</feature>
<dbReference type="Proteomes" id="UP000241808">
    <property type="component" value="Unassembled WGS sequence"/>
</dbReference>
<feature type="domain" description="Glycosyl transferase family 1" evidence="1">
    <location>
        <begin position="189"/>
        <end position="339"/>
    </location>
</feature>
<dbReference type="Pfam" id="PF00534">
    <property type="entry name" value="Glycos_transf_1"/>
    <property type="match status" value="1"/>
</dbReference>
<dbReference type="AlphaFoldDB" id="A0A2T4ZGE8"/>
<keyword evidence="3" id="KW-0808">Transferase</keyword>
<evidence type="ECO:0000313" key="3">
    <source>
        <dbReference type="EMBL" id="PTM60966.1"/>
    </source>
</evidence>
<dbReference type="InterPro" id="IPR028098">
    <property type="entry name" value="Glyco_trans_4-like_N"/>
</dbReference>
<dbReference type="GO" id="GO:0016757">
    <property type="term" value="F:glycosyltransferase activity"/>
    <property type="evidence" value="ECO:0007669"/>
    <property type="project" value="UniProtKB-ARBA"/>
</dbReference>
<evidence type="ECO:0000259" key="2">
    <source>
        <dbReference type="Pfam" id="PF13439"/>
    </source>
</evidence>
<reference evidence="3 4" key="1">
    <citation type="submission" date="2018-04" db="EMBL/GenBank/DDBJ databases">
        <title>Genomic Encyclopedia of Archaeal and Bacterial Type Strains, Phase II (KMG-II): from individual species to whole genera.</title>
        <authorList>
            <person name="Goeker M."/>
        </authorList>
    </citation>
    <scope>NUCLEOTIDE SEQUENCE [LARGE SCALE GENOMIC DNA]</scope>
    <source>
        <strain evidence="3 4">DSM 25521</strain>
    </source>
</reference>
<dbReference type="Pfam" id="PF13439">
    <property type="entry name" value="Glyco_transf_4"/>
    <property type="match status" value="1"/>
</dbReference>
<dbReference type="Gene3D" id="3.40.50.2000">
    <property type="entry name" value="Glycogen Phosphorylase B"/>
    <property type="match status" value="2"/>
</dbReference>
<proteinExistence type="predicted"/>
<accession>A0A2T4ZGE8</accession>
<name>A0A2T4ZGE8_9HYPH</name>
<dbReference type="CDD" id="cd03801">
    <property type="entry name" value="GT4_PimA-like"/>
    <property type="match status" value="1"/>
</dbReference>